<gene>
    <name evidence="2" type="ORF">MKK02DRAFT_42594</name>
</gene>
<dbReference type="GeneID" id="77731274"/>
<organism evidence="2 3">
    <name type="scientific">Dioszegia hungarica</name>
    <dbReference type="NCBI Taxonomy" id="4972"/>
    <lineage>
        <taxon>Eukaryota</taxon>
        <taxon>Fungi</taxon>
        <taxon>Dikarya</taxon>
        <taxon>Basidiomycota</taxon>
        <taxon>Agaricomycotina</taxon>
        <taxon>Tremellomycetes</taxon>
        <taxon>Tremellales</taxon>
        <taxon>Bulleribasidiaceae</taxon>
        <taxon>Dioszegia</taxon>
    </lineage>
</organism>
<protein>
    <submittedName>
        <fullName evidence="2">Uncharacterized protein</fullName>
    </submittedName>
</protein>
<feature type="region of interest" description="Disordered" evidence="1">
    <location>
        <begin position="1"/>
        <end position="77"/>
    </location>
</feature>
<sequence>MSSPPIDPQLRDPAPVASSSSKPPAKRPERVGVKRGKYRPREKPNWNADIVREQRAEKKAAKKLQKKAAKAKPPKPIHHPPLTCLPAEVLDLIVLNICPVAHPLADYLPHPAETPYPPLSVNVTSSLKARPERWGSVPQDVLDVIHFARCCRQTMLACERVIGGLGGSTSKADVKEPESHTASRRQLFIRLGHGTSSSSALVAQIVNSRTTLEHLVIHHCGKEHGDFEHSAQRNTDDASPINRTPPLQHGQAADYIALPRLRSLQIGPGVCGECTQASLHILAGRTFYKSGESWVNTRLYGGYSNWSSTVFDHVAAPALEAIQIHVANSTSRRRQHYHPSYAAVFDRMVAAELRACIKTFSLILPPTERRWGGFGVSGYSSTVHQKTREDVEKDLVERARIFLSAPGGRPKGKQANVDKIKEKWASLAKTALVKPAPAPSSLGQAAARAVAAALVSSIQPLKGGGKGKGKAEQVKEKEAPAAGEEERPGDVAEASKAESASATGEEASSSTGPTTDGVPADSEAEQQTGTPAPRAHRSLRDSDDTLTEYDRQAIANRVRLHQQFPALLGKIVETFPNLVSLQVLRQGTARIDVVEGLLSVDEYAAAYATPLRTLHKLEHLDLGLAIVGRREVRDFPLGVSIPEITPGINHLVARELGTRRKILEADVDRACREGDAWRRKVLERFVGEETEEEAESGSNAPVNLAAAEDAPVKLSKGWPLGVKSGFVYSADLRRRGMHRGVLTVWNREKPAEGEGVALAEKSNIVL</sequence>
<keyword evidence="3" id="KW-1185">Reference proteome</keyword>
<dbReference type="RefSeq" id="XP_052947983.1">
    <property type="nucleotide sequence ID" value="XM_053092069.1"/>
</dbReference>
<reference evidence="2" key="1">
    <citation type="journal article" date="2022" name="G3 (Bethesda)">
        <title>High quality genome of the basidiomycete yeast Dioszegia hungarica PDD-24b-2 isolated from cloud water.</title>
        <authorList>
            <person name="Jarrige D."/>
            <person name="Haridas S."/>
            <person name="Bleykasten-Grosshans C."/>
            <person name="Joly M."/>
            <person name="Nadalig T."/>
            <person name="Sancelme M."/>
            <person name="Vuilleumier S."/>
            <person name="Grigoriev I.V."/>
            <person name="Amato P."/>
            <person name="Bringel F."/>
        </authorList>
    </citation>
    <scope>NUCLEOTIDE SEQUENCE</scope>
    <source>
        <strain evidence="2">PDD-24b-2</strain>
    </source>
</reference>
<accession>A0AA38LY28</accession>
<name>A0AA38LY28_9TREE</name>
<proteinExistence type="predicted"/>
<dbReference type="Proteomes" id="UP001164286">
    <property type="component" value="Unassembled WGS sequence"/>
</dbReference>
<feature type="compositionally biased region" description="Low complexity" evidence="1">
    <location>
        <begin position="13"/>
        <end position="23"/>
    </location>
</feature>
<feature type="compositionally biased region" description="Basic and acidic residues" evidence="1">
    <location>
        <begin position="39"/>
        <end position="59"/>
    </location>
</feature>
<evidence type="ECO:0000256" key="1">
    <source>
        <dbReference type="SAM" id="MobiDB-lite"/>
    </source>
</evidence>
<feature type="compositionally biased region" description="Low complexity" evidence="1">
    <location>
        <begin position="497"/>
        <end position="512"/>
    </location>
</feature>
<dbReference type="AlphaFoldDB" id="A0AA38LY28"/>
<feature type="region of interest" description="Disordered" evidence="1">
    <location>
        <begin position="227"/>
        <end position="246"/>
    </location>
</feature>
<feature type="compositionally biased region" description="Basic and acidic residues" evidence="1">
    <location>
        <begin position="227"/>
        <end position="236"/>
    </location>
</feature>
<evidence type="ECO:0000313" key="2">
    <source>
        <dbReference type="EMBL" id="KAI9638206.1"/>
    </source>
</evidence>
<feature type="compositionally biased region" description="Basic residues" evidence="1">
    <location>
        <begin position="60"/>
        <end position="77"/>
    </location>
</feature>
<feature type="region of interest" description="Disordered" evidence="1">
    <location>
        <begin position="459"/>
        <end position="545"/>
    </location>
</feature>
<feature type="compositionally biased region" description="Basic and acidic residues" evidence="1">
    <location>
        <begin position="469"/>
        <end position="496"/>
    </location>
</feature>
<comment type="caution">
    <text evidence="2">The sequence shown here is derived from an EMBL/GenBank/DDBJ whole genome shotgun (WGS) entry which is preliminary data.</text>
</comment>
<dbReference type="EMBL" id="JAKWFO010000003">
    <property type="protein sequence ID" value="KAI9638206.1"/>
    <property type="molecule type" value="Genomic_DNA"/>
</dbReference>
<evidence type="ECO:0000313" key="3">
    <source>
        <dbReference type="Proteomes" id="UP001164286"/>
    </source>
</evidence>